<dbReference type="Proteomes" id="UP001295423">
    <property type="component" value="Unassembled WGS sequence"/>
</dbReference>
<evidence type="ECO:0000313" key="2">
    <source>
        <dbReference type="EMBL" id="CAJ1962270.1"/>
    </source>
</evidence>
<feature type="chain" id="PRO_5042088463" evidence="1">
    <location>
        <begin position="23"/>
        <end position="363"/>
    </location>
</feature>
<sequence>MKTTKTLKALSTLSFLLIPVASTIVEEEKWNQHTNKHDVVAAMNNEELFRPHRRLNEPVNECLDGSDWLNWGSVSNGINLIRKYFECECTGDLASFFSMKCSLTNLCFFENEDSDVLSDRRGVLEKCVTRIGTYDFRVDPDTRIIYELSRLAESDEYISGFNVTGTMENVNWIPCSNSLVSVYNMSRQEAYGTCSDRERCQSFLSSKDYTAEQIEYICPVAKFNGVECQGLNLAACADFDPIFGIRYTSMPDCSNVIPCMTSSCQPYKRINAAPQRGLFRYPECDGTDSFVIEAPSMAPSSTPAILVPPTMAPVANDISDISSLPPATLPSETTTADESSGYLSFSRYQLLTSIAAMILPYFQ</sequence>
<gene>
    <name evidence="2" type="ORF">CYCCA115_LOCUS19603</name>
</gene>
<keyword evidence="1" id="KW-0732">Signal</keyword>
<name>A0AAD2G478_9STRA</name>
<reference evidence="2" key="1">
    <citation type="submission" date="2023-08" db="EMBL/GenBank/DDBJ databases">
        <authorList>
            <person name="Audoor S."/>
            <person name="Bilcke G."/>
        </authorList>
    </citation>
    <scope>NUCLEOTIDE SEQUENCE</scope>
</reference>
<keyword evidence="3" id="KW-1185">Reference proteome</keyword>
<accession>A0AAD2G478</accession>
<protein>
    <submittedName>
        <fullName evidence="2">Uncharacterized protein</fullName>
    </submittedName>
</protein>
<evidence type="ECO:0000256" key="1">
    <source>
        <dbReference type="SAM" id="SignalP"/>
    </source>
</evidence>
<comment type="caution">
    <text evidence="2">The sequence shown here is derived from an EMBL/GenBank/DDBJ whole genome shotgun (WGS) entry which is preliminary data.</text>
</comment>
<feature type="signal peptide" evidence="1">
    <location>
        <begin position="1"/>
        <end position="22"/>
    </location>
</feature>
<dbReference type="EMBL" id="CAKOGP040002103">
    <property type="protein sequence ID" value="CAJ1962270.1"/>
    <property type="molecule type" value="Genomic_DNA"/>
</dbReference>
<dbReference type="AlphaFoldDB" id="A0AAD2G478"/>
<evidence type="ECO:0000313" key="3">
    <source>
        <dbReference type="Proteomes" id="UP001295423"/>
    </source>
</evidence>
<proteinExistence type="predicted"/>
<organism evidence="2 3">
    <name type="scientific">Cylindrotheca closterium</name>
    <dbReference type="NCBI Taxonomy" id="2856"/>
    <lineage>
        <taxon>Eukaryota</taxon>
        <taxon>Sar</taxon>
        <taxon>Stramenopiles</taxon>
        <taxon>Ochrophyta</taxon>
        <taxon>Bacillariophyta</taxon>
        <taxon>Bacillariophyceae</taxon>
        <taxon>Bacillariophycidae</taxon>
        <taxon>Bacillariales</taxon>
        <taxon>Bacillariaceae</taxon>
        <taxon>Cylindrotheca</taxon>
    </lineage>
</organism>